<evidence type="ECO:0000256" key="5">
    <source>
        <dbReference type="SAM" id="Coils"/>
    </source>
</evidence>
<feature type="compositionally biased region" description="Basic and acidic residues" evidence="6">
    <location>
        <begin position="1922"/>
        <end position="1942"/>
    </location>
</feature>
<protein>
    <recommendedName>
        <fullName evidence="7">LIM zinc-binding domain-containing protein</fullName>
    </recommendedName>
</protein>
<feature type="region of interest" description="Disordered" evidence="6">
    <location>
        <begin position="1128"/>
        <end position="1154"/>
    </location>
</feature>
<feature type="compositionally biased region" description="Basic and acidic residues" evidence="6">
    <location>
        <begin position="1863"/>
        <end position="1872"/>
    </location>
</feature>
<feature type="compositionally biased region" description="Basic and acidic residues" evidence="6">
    <location>
        <begin position="927"/>
        <end position="936"/>
    </location>
</feature>
<dbReference type="FunFam" id="2.10.110.10:FF:000077">
    <property type="entry name" value="LIM domain protein"/>
    <property type="match status" value="1"/>
</dbReference>
<feature type="region of interest" description="Disordered" evidence="6">
    <location>
        <begin position="2197"/>
        <end position="2234"/>
    </location>
</feature>
<dbReference type="SUPFAM" id="SSF57716">
    <property type="entry name" value="Glucocorticoid receptor-like (DNA-binding domain)"/>
    <property type="match status" value="2"/>
</dbReference>
<feature type="coiled-coil region" evidence="5">
    <location>
        <begin position="2910"/>
        <end position="2937"/>
    </location>
</feature>
<dbReference type="PROSITE" id="PS50023">
    <property type="entry name" value="LIM_DOMAIN_2"/>
    <property type="match status" value="2"/>
</dbReference>
<accession>A0A9P8EF26</accession>
<reference evidence="8" key="1">
    <citation type="journal article" date="2021" name="J Fungi (Basel)">
        <title>Virulence traits and population genomics of the black yeast Aureobasidium melanogenum.</title>
        <authorList>
            <person name="Cernosa A."/>
            <person name="Sun X."/>
            <person name="Gostincar C."/>
            <person name="Fang C."/>
            <person name="Gunde-Cimerman N."/>
            <person name="Song Z."/>
        </authorList>
    </citation>
    <scope>NUCLEOTIDE SEQUENCE</scope>
    <source>
        <strain evidence="8">EXF-9911</strain>
    </source>
</reference>
<feature type="compositionally biased region" description="Polar residues" evidence="6">
    <location>
        <begin position="1896"/>
        <end position="1906"/>
    </location>
</feature>
<feature type="compositionally biased region" description="Polar residues" evidence="6">
    <location>
        <begin position="93"/>
        <end position="115"/>
    </location>
</feature>
<proteinExistence type="predicted"/>
<feature type="compositionally biased region" description="Basic and acidic residues" evidence="6">
    <location>
        <begin position="186"/>
        <end position="195"/>
    </location>
</feature>
<feature type="region of interest" description="Disordered" evidence="6">
    <location>
        <begin position="183"/>
        <end position="322"/>
    </location>
</feature>
<feature type="compositionally biased region" description="Acidic residues" evidence="6">
    <location>
        <begin position="2210"/>
        <end position="2221"/>
    </location>
</feature>
<feature type="region of interest" description="Disordered" evidence="6">
    <location>
        <begin position="1"/>
        <end position="37"/>
    </location>
</feature>
<feature type="domain" description="LIM zinc-binding" evidence="7">
    <location>
        <begin position="779"/>
        <end position="839"/>
    </location>
</feature>
<feature type="region of interest" description="Disordered" evidence="6">
    <location>
        <begin position="512"/>
        <end position="546"/>
    </location>
</feature>
<feature type="compositionally biased region" description="Low complexity" evidence="6">
    <location>
        <begin position="2876"/>
        <end position="2892"/>
    </location>
</feature>
<dbReference type="GO" id="GO:0005856">
    <property type="term" value="C:cytoskeleton"/>
    <property type="evidence" value="ECO:0007669"/>
    <property type="project" value="TreeGrafter"/>
</dbReference>
<organism evidence="8 9">
    <name type="scientific">Aureobasidium melanogenum</name>
    <name type="common">Aureobasidium pullulans var. melanogenum</name>
    <dbReference type="NCBI Taxonomy" id="46634"/>
    <lineage>
        <taxon>Eukaryota</taxon>
        <taxon>Fungi</taxon>
        <taxon>Dikarya</taxon>
        <taxon>Ascomycota</taxon>
        <taxon>Pezizomycotina</taxon>
        <taxon>Dothideomycetes</taxon>
        <taxon>Dothideomycetidae</taxon>
        <taxon>Dothideales</taxon>
        <taxon>Saccotheciaceae</taxon>
        <taxon>Aureobasidium</taxon>
    </lineage>
</organism>
<feature type="compositionally biased region" description="Basic and acidic residues" evidence="6">
    <location>
        <begin position="432"/>
        <end position="452"/>
    </location>
</feature>
<feature type="compositionally biased region" description="Polar residues" evidence="6">
    <location>
        <begin position="1003"/>
        <end position="1016"/>
    </location>
</feature>
<feature type="compositionally biased region" description="Polar residues" evidence="6">
    <location>
        <begin position="913"/>
        <end position="924"/>
    </location>
</feature>
<feature type="compositionally biased region" description="Basic residues" evidence="6">
    <location>
        <begin position="290"/>
        <end position="301"/>
    </location>
</feature>
<feature type="coiled-coil region" evidence="5">
    <location>
        <begin position="2842"/>
        <end position="2869"/>
    </location>
</feature>
<feature type="coiled-coil region" evidence="5">
    <location>
        <begin position="2316"/>
        <end position="2427"/>
    </location>
</feature>
<dbReference type="PANTHER" id="PTHR32083">
    <property type="entry name" value="CILIA AND FLAGELLA-ASSOCIATED PROTEIN 58-RELATED"/>
    <property type="match status" value="1"/>
</dbReference>
<feature type="region of interest" description="Disordered" evidence="6">
    <location>
        <begin position="2876"/>
        <end position="2898"/>
    </location>
</feature>
<feature type="compositionally biased region" description="Basic and acidic residues" evidence="6">
    <location>
        <begin position="334"/>
        <end position="349"/>
    </location>
</feature>
<evidence type="ECO:0000256" key="1">
    <source>
        <dbReference type="ARBA" id="ARBA00022723"/>
    </source>
</evidence>
<feature type="compositionally biased region" description="Basic and acidic residues" evidence="6">
    <location>
        <begin position="1175"/>
        <end position="1186"/>
    </location>
</feature>
<dbReference type="InterPro" id="IPR001781">
    <property type="entry name" value="Znf_LIM"/>
</dbReference>
<dbReference type="SMART" id="SM00132">
    <property type="entry name" value="LIM"/>
    <property type="match status" value="3"/>
</dbReference>
<reference evidence="8" key="2">
    <citation type="submission" date="2021-08" db="EMBL/GenBank/DDBJ databases">
        <authorList>
            <person name="Gostincar C."/>
            <person name="Sun X."/>
            <person name="Song Z."/>
            <person name="Gunde-Cimerman N."/>
        </authorList>
    </citation>
    <scope>NUCLEOTIDE SEQUENCE</scope>
    <source>
        <strain evidence="8">EXF-9911</strain>
    </source>
</reference>
<feature type="region of interest" description="Disordered" evidence="6">
    <location>
        <begin position="571"/>
        <end position="659"/>
    </location>
</feature>
<feature type="coiled-coil region" evidence="5">
    <location>
        <begin position="2568"/>
        <end position="2595"/>
    </location>
</feature>
<gene>
    <name evidence="8" type="ORF">KCU76_g9677</name>
</gene>
<dbReference type="PANTHER" id="PTHR32083:SF0">
    <property type="entry name" value="CILIA AND FLAGELLA-ASSOCIATED PROTEIN 58"/>
    <property type="match status" value="1"/>
</dbReference>
<dbReference type="EMBL" id="JAHFXF010000408">
    <property type="protein sequence ID" value="KAG9688340.1"/>
    <property type="molecule type" value="Genomic_DNA"/>
</dbReference>
<dbReference type="GO" id="GO:0046872">
    <property type="term" value="F:metal ion binding"/>
    <property type="evidence" value="ECO:0007669"/>
    <property type="project" value="UniProtKB-KW"/>
</dbReference>
<dbReference type="GO" id="GO:0030695">
    <property type="term" value="F:GTPase regulator activity"/>
    <property type="evidence" value="ECO:0007669"/>
    <property type="project" value="UniProtKB-ARBA"/>
</dbReference>
<comment type="caution">
    <text evidence="8">The sequence shown here is derived from an EMBL/GenBank/DDBJ whole genome shotgun (WGS) entry which is preliminary data.</text>
</comment>
<feature type="compositionally biased region" description="Low complexity" evidence="6">
    <location>
        <begin position="1551"/>
        <end position="1564"/>
    </location>
</feature>
<feature type="non-terminal residue" evidence="8">
    <location>
        <position position="3203"/>
    </location>
</feature>
<feature type="region of interest" description="Disordered" evidence="6">
    <location>
        <begin position="913"/>
        <end position="972"/>
    </location>
</feature>
<feature type="region of interest" description="Disordered" evidence="6">
    <location>
        <begin position="3140"/>
        <end position="3203"/>
    </location>
</feature>
<dbReference type="Pfam" id="PF00412">
    <property type="entry name" value="LIM"/>
    <property type="match status" value="3"/>
</dbReference>
<dbReference type="Proteomes" id="UP000779574">
    <property type="component" value="Unassembled WGS sequence"/>
</dbReference>
<feature type="compositionally biased region" description="Basic and acidic residues" evidence="6">
    <location>
        <begin position="203"/>
        <end position="225"/>
    </location>
</feature>
<feature type="compositionally biased region" description="Polar residues" evidence="6">
    <location>
        <begin position="402"/>
        <end position="420"/>
    </location>
</feature>
<feature type="region of interest" description="Disordered" evidence="6">
    <location>
        <begin position="1835"/>
        <end position="2057"/>
    </location>
</feature>
<keyword evidence="2 4" id="KW-0862">Zinc</keyword>
<feature type="coiled-coil region" evidence="5">
    <location>
        <begin position="2621"/>
        <end position="2648"/>
    </location>
</feature>
<evidence type="ECO:0000256" key="6">
    <source>
        <dbReference type="SAM" id="MobiDB-lite"/>
    </source>
</evidence>
<feature type="compositionally biased region" description="Polar residues" evidence="6">
    <location>
        <begin position="1025"/>
        <end position="1040"/>
    </location>
</feature>
<dbReference type="PROSITE" id="PS00478">
    <property type="entry name" value="LIM_DOMAIN_1"/>
    <property type="match status" value="2"/>
</dbReference>
<evidence type="ECO:0000313" key="9">
    <source>
        <dbReference type="Proteomes" id="UP000779574"/>
    </source>
</evidence>
<evidence type="ECO:0000256" key="2">
    <source>
        <dbReference type="ARBA" id="ARBA00022833"/>
    </source>
</evidence>
<name>A0A9P8EF26_AURME</name>
<feature type="region of interest" description="Disordered" evidence="6">
    <location>
        <begin position="1481"/>
        <end position="1703"/>
    </location>
</feature>
<feature type="region of interest" description="Disordered" evidence="6">
    <location>
        <begin position="2093"/>
        <end position="2122"/>
    </location>
</feature>
<evidence type="ECO:0000256" key="3">
    <source>
        <dbReference type="ARBA" id="ARBA00023054"/>
    </source>
</evidence>
<dbReference type="OrthoDB" id="1293114at2759"/>
<feature type="region of interest" description="Disordered" evidence="6">
    <location>
        <begin position="1222"/>
        <end position="1278"/>
    </location>
</feature>
<evidence type="ECO:0000259" key="7">
    <source>
        <dbReference type="PROSITE" id="PS50023"/>
    </source>
</evidence>
<feature type="compositionally biased region" description="Polar residues" evidence="6">
    <location>
        <begin position="1481"/>
        <end position="1497"/>
    </location>
</feature>
<feature type="region of interest" description="Disordered" evidence="6">
    <location>
        <begin position="1167"/>
        <end position="1194"/>
    </location>
</feature>
<feature type="region of interest" description="Disordered" evidence="6">
    <location>
        <begin position="334"/>
        <end position="484"/>
    </location>
</feature>
<feature type="region of interest" description="Disordered" evidence="6">
    <location>
        <begin position="73"/>
        <end position="126"/>
    </location>
</feature>
<feature type="domain" description="LIM zinc-binding" evidence="7">
    <location>
        <begin position="678"/>
        <end position="738"/>
    </location>
</feature>
<feature type="compositionally biased region" description="Polar residues" evidence="6">
    <location>
        <begin position="3107"/>
        <end position="3126"/>
    </location>
</feature>
<keyword evidence="3 5" id="KW-0175">Coiled coil</keyword>
<evidence type="ECO:0000313" key="8">
    <source>
        <dbReference type="EMBL" id="KAG9688340.1"/>
    </source>
</evidence>
<feature type="compositionally biased region" description="Polar residues" evidence="6">
    <location>
        <begin position="2017"/>
        <end position="2029"/>
    </location>
</feature>
<feature type="coiled-coil region" evidence="5">
    <location>
        <begin position="2453"/>
        <end position="2483"/>
    </location>
</feature>
<feature type="compositionally biased region" description="Low complexity" evidence="6">
    <location>
        <begin position="227"/>
        <end position="244"/>
    </location>
</feature>
<feature type="compositionally biased region" description="Low complexity" evidence="6">
    <location>
        <begin position="624"/>
        <end position="640"/>
    </location>
</feature>
<feature type="compositionally biased region" description="Basic and acidic residues" evidence="6">
    <location>
        <begin position="1627"/>
        <end position="1648"/>
    </location>
</feature>
<keyword evidence="1 4" id="KW-0479">Metal-binding</keyword>
<feature type="compositionally biased region" description="Low complexity" evidence="6">
    <location>
        <begin position="3042"/>
        <end position="3066"/>
    </location>
</feature>
<feature type="region of interest" description="Disordered" evidence="6">
    <location>
        <begin position="1001"/>
        <end position="1042"/>
    </location>
</feature>
<feature type="compositionally biased region" description="Polar residues" evidence="6">
    <location>
        <begin position="1655"/>
        <end position="1666"/>
    </location>
</feature>
<evidence type="ECO:0000256" key="4">
    <source>
        <dbReference type="PROSITE-ProRule" id="PRU00125"/>
    </source>
</evidence>
<feature type="compositionally biased region" description="Acidic residues" evidence="6">
    <location>
        <begin position="3165"/>
        <end position="3180"/>
    </location>
</feature>
<feature type="region of interest" description="Disordered" evidence="6">
    <location>
        <begin position="3034"/>
        <end position="3126"/>
    </location>
</feature>
<dbReference type="Gene3D" id="2.10.110.10">
    <property type="entry name" value="Cysteine Rich Protein"/>
    <property type="match status" value="3"/>
</dbReference>
<keyword evidence="4" id="KW-0440">LIM domain</keyword>
<dbReference type="CDD" id="cd08368">
    <property type="entry name" value="LIM"/>
    <property type="match status" value="2"/>
</dbReference>
<sequence length="3203" mass="354400">MAFDNSNNHKDQQLGQHIHFSPPKPPHSPKKPSPLRQCQRLSSIPDYEQINNLSLHDDDSANYLQDLRNNRVARLNGSRPPPPSRIASKRQQQRPNSSDGSIPTTTNKLASTTAHTRQKSLDSVNRENFAGRPLVAQPGPFGPARPLSLVSQPLHEAFEELNLDEEQRIHAAAQDEAAELVWKHRTGYDPEKERASAYANPDVDPKAARKDYRAHLRKTSKDKVENSPLSVSRPVVSDSPVSSPERPRTSTLPDDPFVETTPVSKPRSTRAKGKSYEGLANAVANDVAISKRRVSSGSKRRPSADIKAGFMSPTDKIYEEPDEQLKDARAAEVQKVTAKAETKSEEVPRHVRRNPFARVRLAQERFEKKESPSGYSVKKNDEKESISGYTAKRHERIEIQRNPPSQSRNAFYTVNDSLPASPNLPPQNIPEKAVEDSPKMKDGKEIRSDDIRSATAMKRKDRSPNLPQPTAVSDSPGRPIVSFQSGWKPKEIQLVEEKSIDLPECLAVGKNAPSDAALSGKQRRYSLPRSQQGPPPIPAIMTPDRPVTRPTELPDAMPTISVMSADIPMIVVPDDPVSSPSKTLSEEPDIPGISLSSDTVKPPVFVIDEPSSVKNDRPPPLQHRPQSSPPKTSSPFSKRPLPTPIPASARPLPVPSKTSPYPAVVKPHMTPSVRRNTALCAHCALPIAGRILSAAGERFHPSCFKCHECGINLECVAFYPEPDKKRAERLARIQQRQQGIDVQLPEGVTEEDVRRLEEEDGDESLRFFCGLDFHEFFSPRCKSCKTPIEGEVVVACGAEWHVGHFFCAQCGDPFDSTTPFVEKDGYAWCVGCHTNRYSAKCRKCKRPVTEIVVKALGADWHAKCFCCTECGDGFDDGKYFLRGNNQDPYPGINQAGKCESISDNVISFERNETASPATSFSATPIESPHRRSRSEYDLSGLVGSPPTSQLRAEGHWERRSPSPKASAIAPQLVFETPSAGSIRSVREEILSTTDAPSVYYTASWGSPYTRPTQDPSVPSAEGTPIASQRHTTSESPSPSISFGLEHLVPSRVSVQGRDFSPSFGLDHLLPSRIPIQHHIASPITTERLALQEDSAQAFAQRPSRHTITRRLTEDWVQQYTTGKWRSERGNWLSDESGGSDSGSDEEEEFKTPIPFTWFSGRHRRKNTSASPLFERQQRPVSHDSFRRGHRSRESNLTLKQEDFWQFTRQLNEPDMSLFTSRWASSPQKEKPLPPPPAPPGDVRSVKNSPQKNGQLPPLPSPPNSDIQQSTPPPRPRTKLAWRGKACWIALPSMAPEACGGNKPLSASETQSRLRHFEEEGYNVKGFDLEPWIHHDSIVSQSSAQYPDDSEDIIKRQQKDFKVFVPNPQTWKSYVDDLMEQKLRALGVSLGDDLAPAQPPPMSRQSSGHYQSVSPNMMHAAMAGGSHRSTPSLAHFPTPGHSYSASVASPLSMPGDPRGHAHRHSVFGMPGMPFGFPNQQNQHNGLPAFSPSTANFNMNGLPRGGSPALERLKSEGPPSKSPISPYGMPSPFARSPQPQPGDWPGQAHLRHQSVFSSFSPQPQAQRSITPTLTPGSAMRPIPSLAEVPEDEEEPMQDYFAGATPRRQTRKEVELAHPSPRHNRNISDALEREIQGSDYHLEKSFERQLQDEEDEASNSFISQTSSNGAYVPPGKRTSLGVNGFGGRKDSPNLNNAPAKPEAKDNLSNAGLAGALQNKTTNKVKGHASRLSVAAPEFKFQPGPAFQQTLPSLPGLSNFGPPIQNSIGNPSAGNMDMSSAAFQPSGLGVMPSSDFNFASSFPFNPVAPVQQPIAYQAPMQSALPSIFGDVAIPEATKPVRRSKAVAITQPKSSPVKEEPEAEDEDGRAVQSEDRQKRARVGQSDGDDVPLFAERPASPAQPQAQETSSVENERDSVATEPQQVNDLEKEVEGDKTKTATSKEHAAKTSANIASAQDFETLAKLPTVQNEQGHKKNSSSLSALAKPFEFKPQESISSNQPIESLLRSPDPNKTKPDFSPSRVFSRTSEKTQASVEDLDYAPSPEPQKHAPYPTDGNERAQFPEPTFDEIDAVMQQLNDDDEYDQVQQEFASEVVSPNGSVIHHSPSRGGRDRSISPQPMLSKEQVKLRPAHIKRLNRSEDVPMSEWSDDLSVDEASKLRTRSNFFDDRVDQVVGGVIDHRLAPLEKSLQMIHRAVSTIMTREPRSMANRPLSVDDSDADDEDETVDERQAFRSVSRAQERKASQIKAAVLEALASQKANGSQLSSATEIHNALMDMNTTIARIASSNLDIDDVKHVVDESLHRMGQTLTPAAPVEDPEMSQRHRREVSELNNRLNKTLADALEEANQRRTIEEREADTRRLLRLAEEELSLLRKTVGDKEQRIHSLENQREELEIRVDAAEVTHAHDRKQLSDLEAENSALESTLEEYRLSSTKWRNEVDAVTNENEVLKSGTLELKVQLEESNETIKMARQQLEDTIIENAALKASSAELLSQLEESQAFGKQARQAADDAAIEATAIKASAAELMVQLEESHASMKQVQQTADDATVESTALKASVTSLIAELEESRLSAKKWKQEVEVAARDNTNLQESMSDLKNQIAEGLNIRENMRSKLDKIHHGMISAAEQLANEKATWQNRNEELQKRYVVLQARLEGEASIRRSMEEEVHSLRAQAHEAATTKIQLEQLQRSTTLHEETVRTLKENLTSEQTLSARLQRDLHESRESGRAEVQRTQMIMQSSIEAAESQANIIRASLEHEIMLAKNEIDNIKMVSEAARERHERSLEQEADLRRDALRKVNETSSAALNDLREKHAEEIRYLKSQYERSVANAYEDKQRSAVHFNDRLELSNDQVLHLRDKVAHLEERLNVAKSAAQAAASAAQAAKSTPSTTPAITAVSREEPEKISPQALRESILVLQEQLQERETRIERLQNEIANVDTTAPAKLKEKEVEISWLRELLSVRNEDLNQLVDTLSKSEYDRDAVRDFAIRIRANLQMEQQEKERLINAGPSLTGQALANLTNFATPKAVSLAAAFGNWRKSRETSRPASAPKAPASRATARSSAAAARLANGRTQTPSKPVPSPSVLSGLMTPPATNFRRTPSPAEEPSGPQRSSISFSNGPQQANSGTKMSYFDTEANEMGEESPMVFRRQSYDEDAQLGDVDTGIGADDEEEQRSVNMDDEAQSPRDQTPEELVGRSLASELEAI</sequence>
<feature type="compositionally biased region" description="Basic and acidic residues" evidence="6">
    <location>
        <begin position="361"/>
        <end position="371"/>
    </location>
</feature>